<dbReference type="InterPro" id="IPR014717">
    <property type="entry name" value="Transl_elong_EF1B/ribsomal_bS6"/>
</dbReference>
<organism evidence="1 2">
    <name type="scientific">Hylemonella gracilis ATCC 19624</name>
    <dbReference type="NCBI Taxonomy" id="887062"/>
    <lineage>
        <taxon>Bacteria</taxon>
        <taxon>Pseudomonadati</taxon>
        <taxon>Pseudomonadota</taxon>
        <taxon>Betaproteobacteria</taxon>
        <taxon>Burkholderiales</taxon>
        <taxon>Comamonadaceae</taxon>
        <taxon>Hylemonella</taxon>
    </lineage>
</organism>
<dbReference type="GO" id="GO:0043107">
    <property type="term" value="P:type IV pilus-dependent motility"/>
    <property type="evidence" value="ECO:0007669"/>
    <property type="project" value="InterPro"/>
</dbReference>
<sequence>MSAAARAWSTTPAEWPRAARWSLLALIAALPLVLPACLGLNDDARAWHQLQAQARQAREDYRGGLARQQAMDLARERRDALGRALWSRRPGEGSPMPEQGWTESLLRDIHRTGEGRAVRFELFRPGPPATRPHHVELPFTLRVVGSYRDLTAFAAALAALNPAVVVDRLTLVARPSAGPTGDTGSEAGGLLAMDVAARALRMPQGHKPVVPDARTPTSLETRR</sequence>
<evidence type="ECO:0000313" key="1">
    <source>
        <dbReference type="EMBL" id="EGI77401.1"/>
    </source>
</evidence>
<evidence type="ECO:0000313" key="2">
    <source>
        <dbReference type="Proteomes" id="UP000016368"/>
    </source>
</evidence>
<name>F3KS41_9BURK</name>
<dbReference type="Proteomes" id="UP000016368">
    <property type="component" value="Unassembled WGS sequence"/>
</dbReference>
<dbReference type="Pfam" id="PF04350">
    <property type="entry name" value="PilO"/>
    <property type="match status" value="1"/>
</dbReference>
<dbReference type="RefSeq" id="WP_006297295.1">
    <property type="nucleotide sequence ID" value="NZ_AEGR01000048.1"/>
</dbReference>
<comment type="caution">
    <text evidence="1">The sequence shown here is derived from an EMBL/GenBank/DDBJ whole genome shotgun (WGS) entry which is preliminary data.</text>
</comment>
<gene>
    <name evidence="1" type="ORF">HGR_06351</name>
</gene>
<dbReference type="EMBL" id="AEGR01000048">
    <property type="protein sequence ID" value="EGI77401.1"/>
    <property type="molecule type" value="Genomic_DNA"/>
</dbReference>
<dbReference type="GO" id="GO:0043683">
    <property type="term" value="P:type IV pilus assembly"/>
    <property type="evidence" value="ECO:0007669"/>
    <property type="project" value="InterPro"/>
</dbReference>
<dbReference type="eggNOG" id="COG3167">
    <property type="taxonomic scope" value="Bacteria"/>
</dbReference>
<dbReference type="InterPro" id="IPR007445">
    <property type="entry name" value="PilO"/>
</dbReference>
<dbReference type="STRING" id="887062.HGR_06351"/>
<dbReference type="Gene3D" id="3.30.70.60">
    <property type="match status" value="1"/>
</dbReference>
<accession>F3KS41</accession>
<protein>
    <submittedName>
        <fullName evidence="1">Pilus assembly protein, pilo</fullName>
    </submittedName>
</protein>
<reference evidence="1 2" key="1">
    <citation type="journal article" date="2011" name="EMBO J.">
        <title>Structural diversity of bacterial flagellar motors.</title>
        <authorList>
            <person name="Chen S."/>
            <person name="Beeby M."/>
            <person name="Murphy G.E."/>
            <person name="Leadbetter J.R."/>
            <person name="Hendrixson D.R."/>
            <person name="Briegel A."/>
            <person name="Li Z."/>
            <person name="Shi J."/>
            <person name="Tocheva E.I."/>
            <person name="Muller A."/>
            <person name="Dobro M.J."/>
            <person name="Jensen G.J."/>
        </authorList>
    </citation>
    <scope>NUCLEOTIDE SEQUENCE [LARGE SCALE GENOMIC DNA]</scope>
    <source>
        <strain evidence="1 2">ATCC 19624</strain>
    </source>
</reference>
<dbReference type="OrthoDB" id="9802133at2"/>
<proteinExistence type="predicted"/>
<dbReference type="AlphaFoldDB" id="F3KS41"/>
<keyword evidence="2" id="KW-1185">Reference proteome</keyword>